<name>A0A1B6CHM7_9HEMI</name>
<dbReference type="InterPro" id="IPR012347">
    <property type="entry name" value="Ferritin-like"/>
</dbReference>
<feature type="domain" description="Ferritin-like diiron" evidence="17">
    <location>
        <begin position="36"/>
        <end position="204"/>
    </location>
</feature>
<evidence type="ECO:0000256" key="4">
    <source>
        <dbReference type="ARBA" id="ARBA00022434"/>
    </source>
</evidence>
<evidence type="ECO:0000256" key="2">
    <source>
        <dbReference type="ARBA" id="ARBA00004613"/>
    </source>
</evidence>
<dbReference type="GO" id="GO:0005794">
    <property type="term" value="C:Golgi apparatus"/>
    <property type="evidence" value="ECO:0007669"/>
    <property type="project" value="UniProtKB-SubCell"/>
</dbReference>
<dbReference type="PANTHER" id="PTHR11431">
    <property type="entry name" value="FERRITIN"/>
    <property type="match status" value="1"/>
</dbReference>
<evidence type="ECO:0000313" key="18">
    <source>
        <dbReference type="EMBL" id="JAS12939.1"/>
    </source>
</evidence>
<evidence type="ECO:0000256" key="16">
    <source>
        <dbReference type="SAM" id="SignalP"/>
    </source>
</evidence>
<feature type="binding site" evidence="14">
    <location>
        <position position="88"/>
    </location>
    <ligand>
        <name>Fe cation</name>
        <dbReference type="ChEBI" id="CHEBI:24875"/>
        <label>1</label>
    </ligand>
</feature>
<dbReference type="FunFam" id="1.20.1260.10:FF:000017">
    <property type="entry name" value="Ferritin"/>
    <property type="match status" value="1"/>
</dbReference>
<dbReference type="InterPro" id="IPR001519">
    <property type="entry name" value="Ferritin"/>
</dbReference>
<dbReference type="Gene3D" id="1.20.1260.10">
    <property type="match status" value="1"/>
</dbReference>
<keyword evidence="7 16" id="KW-0732">Signal</keyword>
<accession>A0A1B6CHM7</accession>
<dbReference type="GO" id="GO:0004322">
    <property type="term" value="F:ferroxidase activity"/>
    <property type="evidence" value="ECO:0007669"/>
    <property type="project" value="UniProtKB-EC"/>
</dbReference>
<dbReference type="GO" id="GO:0008198">
    <property type="term" value="F:ferrous iron binding"/>
    <property type="evidence" value="ECO:0007669"/>
    <property type="project" value="TreeGrafter"/>
</dbReference>
<dbReference type="InterPro" id="IPR009040">
    <property type="entry name" value="Ferritin-like_diiron"/>
</dbReference>
<evidence type="ECO:0000256" key="9">
    <source>
        <dbReference type="ARBA" id="ARBA00023004"/>
    </source>
</evidence>
<comment type="similarity">
    <text evidence="3 15">Belongs to the ferritin family.</text>
</comment>
<dbReference type="EMBL" id="GEDC01024359">
    <property type="protein sequence ID" value="JAS12939.1"/>
    <property type="molecule type" value="Transcribed_RNA"/>
</dbReference>
<dbReference type="InterPro" id="IPR008331">
    <property type="entry name" value="Ferritin_DPS_dom"/>
</dbReference>
<evidence type="ECO:0000256" key="12">
    <source>
        <dbReference type="ARBA" id="ARBA00047990"/>
    </source>
</evidence>
<evidence type="ECO:0000256" key="15">
    <source>
        <dbReference type="RuleBase" id="RU361145"/>
    </source>
</evidence>
<protein>
    <recommendedName>
        <fullName evidence="15">Ferritin</fullName>
        <ecNumber evidence="15">1.16.3.1</ecNumber>
    </recommendedName>
</protein>
<sequence>MKLLIFLTVFTLFAVMPSLQLLTCEIPPGSVPKEWTKMDDQCISILRAQVQEELKAAMTYLNLGAHFSQDTVNRPGFAKFFLESASEERQHAMKIIEYMLMRGQLTGKNSIGGERLRNILPIIDNPKPVATTHNTGAQALKAALELETSVTEKIRNIIVTCEEPPVTKYNDYHLVDWLTGEYLEEQYKGQRDIAGKLSTLSKLMATHGELGEFLFDKKMLHGEI</sequence>
<comment type="function">
    <text evidence="15">Stores iron in a soluble, non-toxic, readily available form. Important for iron homeostasis. Iron is taken up in the ferrous form and deposited as ferric hydroxides after oxidation.</text>
</comment>
<dbReference type="EC" id="1.16.3.1" evidence="15"/>
<keyword evidence="8 15" id="KW-0560">Oxidoreductase</keyword>
<comment type="catalytic activity">
    <reaction evidence="12 15">
        <text>4 Fe(2+) + O2 + 4 H(+) = 4 Fe(3+) + 2 H2O</text>
        <dbReference type="Rhea" id="RHEA:11148"/>
        <dbReference type="ChEBI" id="CHEBI:15377"/>
        <dbReference type="ChEBI" id="CHEBI:15378"/>
        <dbReference type="ChEBI" id="CHEBI:15379"/>
        <dbReference type="ChEBI" id="CHEBI:29033"/>
        <dbReference type="ChEBI" id="CHEBI:29034"/>
        <dbReference type="EC" id="1.16.3.1"/>
    </reaction>
</comment>
<evidence type="ECO:0000256" key="14">
    <source>
        <dbReference type="PIRSR" id="PIRSR601519-1"/>
    </source>
</evidence>
<feature type="chain" id="PRO_5008580491" description="Ferritin" evidence="16">
    <location>
        <begin position="21"/>
        <end position="224"/>
    </location>
</feature>
<keyword evidence="10" id="KW-0333">Golgi apparatus</keyword>
<dbReference type="Pfam" id="PF00210">
    <property type="entry name" value="Ferritin"/>
    <property type="match status" value="1"/>
</dbReference>
<evidence type="ECO:0000256" key="3">
    <source>
        <dbReference type="ARBA" id="ARBA00007513"/>
    </source>
</evidence>
<dbReference type="GO" id="GO:0008199">
    <property type="term" value="F:ferric iron binding"/>
    <property type="evidence" value="ECO:0007669"/>
    <property type="project" value="InterPro"/>
</dbReference>
<evidence type="ECO:0000256" key="11">
    <source>
        <dbReference type="ARBA" id="ARBA00023157"/>
    </source>
</evidence>
<evidence type="ECO:0000256" key="5">
    <source>
        <dbReference type="ARBA" id="ARBA00022525"/>
    </source>
</evidence>
<feature type="binding site" evidence="14">
    <location>
        <position position="91"/>
    </location>
    <ligand>
        <name>Fe cation</name>
        <dbReference type="ChEBI" id="CHEBI:24875"/>
        <label>1</label>
    </ligand>
</feature>
<evidence type="ECO:0000256" key="1">
    <source>
        <dbReference type="ARBA" id="ARBA00004555"/>
    </source>
</evidence>
<evidence type="ECO:0000256" key="8">
    <source>
        <dbReference type="ARBA" id="ARBA00023002"/>
    </source>
</evidence>
<feature type="binding site" evidence="14">
    <location>
        <position position="147"/>
    </location>
    <ligand>
        <name>Fe cation</name>
        <dbReference type="ChEBI" id="CHEBI:24875"/>
        <label>1</label>
    </ligand>
</feature>
<dbReference type="InterPro" id="IPR009078">
    <property type="entry name" value="Ferritin-like_SF"/>
</dbReference>
<evidence type="ECO:0000256" key="10">
    <source>
        <dbReference type="ARBA" id="ARBA00023034"/>
    </source>
</evidence>
<feature type="signal peptide" evidence="16">
    <location>
        <begin position="1"/>
        <end position="20"/>
    </location>
</feature>
<dbReference type="CDD" id="cd01056">
    <property type="entry name" value="Euk_Ferritin"/>
    <property type="match status" value="1"/>
</dbReference>
<dbReference type="PROSITE" id="PS50905">
    <property type="entry name" value="FERRITIN_LIKE"/>
    <property type="match status" value="1"/>
</dbReference>
<keyword evidence="6 14" id="KW-0479">Metal-binding</keyword>
<feature type="binding site" evidence="14">
    <location>
        <position position="53"/>
    </location>
    <ligand>
        <name>Fe cation</name>
        <dbReference type="ChEBI" id="CHEBI:24875"/>
        <label>1</label>
    </ligand>
</feature>
<evidence type="ECO:0000256" key="6">
    <source>
        <dbReference type="ARBA" id="ARBA00022723"/>
    </source>
</evidence>
<dbReference type="GO" id="GO:0005576">
    <property type="term" value="C:extracellular region"/>
    <property type="evidence" value="ECO:0007669"/>
    <property type="project" value="UniProtKB-SubCell"/>
</dbReference>
<organism evidence="18">
    <name type="scientific">Clastoptera arizonana</name>
    <name type="common">Arizona spittle bug</name>
    <dbReference type="NCBI Taxonomy" id="38151"/>
    <lineage>
        <taxon>Eukaryota</taxon>
        <taxon>Metazoa</taxon>
        <taxon>Ecdysozoa</taxon>
        <taxon>Arthropoda</taxon>
        <taxon>Hexapoda</taxon>
        <taxon>Insecta</taxon>
        <taxon>Pterygota</taxon>
        <taxon>Neoptera</taxon>
        <taxon>Paraneoptera</taxon>
        <taxon>Hemiptera</taxon>
        <taxon>Auchenorrhyncha</taxon>
        <taxon>Cercopoidea</taxon>
        <taxon>Clastopteridae</taxon>
        <taxon>Clastoptera</taxon>
    </lineage>
</organism>
<evidence type="ECO:0000256" key="7">
    <source>
        <dbReference type="ARBA" id="ARBA00022729"/>
    </source>
</evidence>
<reference evidence="18" key="1">
    <citation type="submission" date="2015-12" db="EMBL/GenBank/DDBJ databases">
        <title>De novo transcriptome assembly of four potential Pierce s Disease insect vectors from Arizona vineyards.</title>
        <authorList>
            <person name="Tassone E.E."/>
        </authorList>
    </citation>
    <scope>NUCLEOTIDE SEQUENCE</scope>
</reference>
<dbReference type="SUPFAM" id="SSF47240">
    <property type="entry name" value="Ferritin-like"/>
    <property type="match status" value="1"/>
</dbReference>
<dbReference type="GO" id="GO:0006879">
    <property type="term" value="P:intracellular iron ion homeostasis"/>
    <property type="evidence" value="ECO:0007669"/>
    <property type="project" value="UniProtKB-KW"/>
</dbReference>
<comment type="subunit">
    <text evidence="13">Oligomer of 12 light (L) chains and 12 heavy (H) chains; L and H chains are disulfide-linked. The functional molecule forms a roughly spherical shell with a diameter of 12 nm and contains a central cavity into which the insoluble ferric iron core is deposited.</text>
</comment>
<keyword evidence="11" id="KW-1015">Disulfide bond</keyword>
<keyword evidence="9 14" id="KW-0408">Iron</keyword>
<dbReference type="AlphaFoldDB" id="A0A1B6CHM7"/>
<proteinExistence type="inferred from homology"/>
<comment type="subcellular location">
    <subcellularLocation>
        <location evidence="1">Golgi apparatus</location>
    </subcellularLocation>
    <subcellularLocation>
        <location evidence="2">Secreted</location>
    </subcellularLocation>
</comment>
<gene>
    <name evidence="18" type="ORF">g.37589</name>
</gene>
<dbReference type="GO" id="GO:0006826">
    <property type="term" value="P:iron ion transport"/>
    <property type="evidence" value="ECO:0007669"/>
    <property type="project" value="InterPro"/>
</dbReference>
<keyword evidence="4 15" id="KW-0409">Iron storage</keyword>
<evidence type="ECO:0000259" key="17">
    <source>
        <dbReference type="PROSITE" id="PS50905"/>
    </source>
</evidence>
<dbReference type="PANTHER" id="PTHR11431:SF43">
    <property type="entry name" value="FERRITIN"/>
    <property type="match status" value="1"/>
</dbReference>
<feature type="binding site" evidence="14">
    <location>
        <position position="186"/>
    </location>
    <ligand>
        <name>Fe cation</name>
        <dbReference type="ChEBI" id="CHEBI:24875"/>
        <label>1</label>
    </ligand>
</feature>
<keyword evidence="5" id="KW-0964">Secreted</keyword>
<evidence type="ECO:0000256" key="13">
    <source>
        <dbReference type="ARBA" id="ARBA00063343"/>
    </source>
</evidence>